<comment type="caution">
    <text evidence="3">The sequence shown here is derived from an EMBL/GenBank/DDBJ whole genome shotgun (WGS) entry which is preliminary data.</text>
</comment>
<sequence>MAAQLPALQRLPTIRCVGLMLAYLCVPILLNLCGYSKTWSAMSALQKEAANFNADYPLIIPDTAQELEKDTFVEVSMSAVRWHHAMRNLHRRVHHVGHFTDVHDSSSMEFDFTGVAASETCKGDVRCLWKGECRAIALILAFVMAAILYFKDSLHVAILLSITITSLLLVALRLKSLDDLLVASVAHLKHAESSLALMVHGSTDPATVGQHILAMLKLDAITEQWEMTRIGINVQIPFMPFFTFTVSPNFMISVFAAVYVRSRHHPGAERGKSGSRIHAAAPAMSSCSGPI</sequence>
<evidence type="ECO:0000313" key="3">
    <source>
        <dbReference type="EMBL" id="KAK9835264.1"/>
    </source>
</evidence>
<evidence type="ECO:0000313" key="4">
    <source>
        <dbReference type="Proteomes" id="UP001485043"/>
    </source>
</evidence>
<keyword evidence="2" id="KW-1133">Transmembrane helix</keyword>
<keyword evidence="2" id="KW-0472">Membrane</keyword>
<evidence type="ECO:0000256" key="1">
    <source>
        <dbReference type="SAM" id="MobiDB-lite"/>
    </source>
</evidence>
<protein>
    <submittedName>
        <fullName evidence="3">Uncharacterized protein</fullName>
    </submittedName>
</protein>
<gene>
    <name evidence="3" type="ORF">WJX84_006800</name>
</gene>
<evidence type="ECO:0000256" key="2">
    <source>
        <dbReference type="SAM" id="Phobius"/>
    </source>
</evidence>
<feature type="transmembrane region" description="Helical" evidence="2">
    <location>
        <begin position="156"/>
        <end position="174"/>
    </location>
</feature>
<keyword evidence="4" id="KW-1185">Reference proteome</keyword>
<feature type="transmembrane region" description="Helical" evidence="2">
    <location>
        <begin position="133"/>
        <end position="150"/>
    </location>
</feature>
<name>A0AAW1RNA5_9CHLO</name>
<feature type="transmembrane region" description="Helical" evidence="2">
    <location>
        <begin position="236"/>
        <end position="260"/>
    </location>
</feature>
<feature type="transmembrane region" description="Helical" evidence="2">
    <location>
        <begin position="12"/>
        <end position="33"/>
    </location>
</feature>
<dbReference type="Proteomes" id="UP001485043">
    <property type="component" value="Unassembled WGS sequence"/>
</dbReference>
<keyword evidence="2" id="KW-0812">Transmembrane</keyword>
<feature type="region of interest" description="Disordered" evidence="1">
    <location>
        <begin position="267"/>
        <end position="291"/>
    </location>
</feature>
<dbReference type="EMBL" id="JALJOV010002063">
    <property type="protein sequence ID" value="KAK9835264.1"/>
    <property type="molecule type" value="Genomic_DNA"/>
</dbReference>
<reference evidence="3 4" key="1">
    <citation type="journal article" date="2024" name="Nat. Commun.">
        <title>Phylogenomics reveals the evolutionary origins of lichenization in chlorophyte algae.</title>
        <authorList>
            <person name="Puginier C."/>
            <person name="Libourel C."/>
            <person name="Otte J."/>
            <person name="Skaloud P."/>
            <person name="Haon M."/>
            <person name="Grisel S."/>
            <person name="Petersen M."/>
            <person name="Berrin J.G."/>
            <person name="Delaux P.M."/>
            <person name="Dal Grande F."/>
            <person name="Keller J."/>
        </authorList>
    </citation>
    <scope>NUCLEOTIDE SEQUENCE [LARGE SCALE GENOMIC DNA]</scope>
    <source>
        <strain evidence="3 4">SAG 2523</strain>
    </source>
</reference>
<dbReference type="AlphaFoldDB" id="A0AAW1RNA5"/>
<organism evidence="3 4">
    <name type="scientific">Apatococcus fuscideae</name>
    <dbReference type="NCBI Taxonomy" id="2026836"/>
    <lineage>
        <taxon>Eukaryota</taxon>
        <taxon>Viridiplantae</taxon>
        <taxon>Chlorophyta</taxon>
        <taxon>core chlorophytes</taxon>
        <taxon>Trebouxiophyceae</taxon>
        <taxon>Chlorellales</taxon>
        <taxon>Chlorellaceae</taxon>
        <taxon>Apatococcus</taxon>
    </lineage>
</organism>
<proteinExistence type="predicted"/>
<accession>A0AAW1RNA5</accession>